<gene>
    <name evidence="1" type="ORF">HC246_23050</name>
</gene>
<dbReference type="EMBL" id="JAAVJL010000004">
    <property type="protein sequence ID" value="NMF60819.1"/>
    <property type="molecule type" value="Genomic_DNA"/>
</dbReference>
<proteinExistence type="predicted"/>
<evidence type="ECO:0000313" key="1">
    <source>
        <dbReference type="EMBL" id="NMF60819.1"/>
    </source>
</evidence>
<name>A0ABX1M1M7_9CYAN</name>
<sequence length="53" mass="6074">MISHRTLTIQYKSNINKENFKLWRSLSNTAYYTESIPSHNSAIGLVLPFITSS</sequence>
<keyword evidence="2" id="KW-1185">Reference proteome</keyword>
<evidence type="ECO:0000313" key="2">
    <source>
        <dbReference type="Proteomes" id="UP000738376"/>
    </source>
</evidence>
<dbReference type="Proteomes" id="UP000738376">
    <property type="component" value="Unassembled WGS sequence"/>
</dbReference>
<reference evidence="1 2" key="1">
    <citation type="submission" date="2020-03" db="EMBL/GenBank/DDBJ databases">
        <title>Draft Genome Sequence of 2-Methylisoborneol Producing Pseudanabaena yagii Strain GIHE-NHR1 Isolated from North Han River in South Korea.</title>
        <authorList>
            <person name="Jeong J."/>
        </authorList>
    </citation>
    <scope>NUCLEOTIDE SEQUENCE [LARGE SCALE GENOMIC DNA]</scope>
    <source>
        <strain evidence="1 2">GIHE-NHR1</strain>
    </source>
</reference>
<comment type="caution">
    <text evidence="1">The sequence shown here is derived from an EMBL/GenBank/DDBJ whole genome shotgun (WGS) entry which is preliminary data.</text>
</comment>
<protein>
    <submittedName>
        <fullName evidence="1">Uncharacterized protein</fullName>
    </submittedName>
</protein>
<organism evidence="1 2">
    <name type="scientific">Pseudanabaena yagii GIHE-NHR1</name>
    <dbReference type="NCBI Taxonomy" id="2722753"/>
    <lineage>
        <taxon>Bacteria</taxon>
        <taxon>Bacillati</taxon>
        <taxon>Cyanobacteriota</taxon>
        <taxon>Cyanophyceae</taxon>
        <taxon>Pseudanabaenales</taxon>
        <taxon>Pseudanabaenaceae</taxon>
        <taxon>Pseudanabaena</taxon>
        <taxon>Pseudanabaena yagii</taxon>
    </lineage>
</organism>
<accession>A0ABX1M1M7</accession>
<dbReference type="RefSeq" id="WP_169365756.1">
    <property type="nucleotide sequence ID" value="NZ_JAAVJL010000004.1"/>
</dbReference>